<dbReference type="EMBL" id="FOEP01000002">
    <property type="protein sequence ID" value="SEP74813.1"/>
    <property type="molecule type" value="Genomic_DNA"/>
</dbReference>
<gene>
    <name evidence="2" type="ORF">SAMN04488092_102102</name>
</gene>
<evidence type="ECO:0000256" key="1">
    <source>
        <dbReference type="SAM" id="Phobius"/>
    </source>
</evidence>
<accession>A0A1H9AEF0</accession>
<dbReference type="AlphaFoldDB" id="A0A1H9AEF0"/>
<dbReference type="Proteomes" id="UP000198634">
    <property type="component" value="Unassembled WGS sequence"/>
</dbReference>
<keyword evidence="1" id="KW-0812">Transmembrane</keyword>
<organism evidence="2 3">
    <name type="scientific">Thalassovita taeanensis</name>
    <dbReference type="NCBI Taxonomy" id="657014"/>
    <lineage>
        <taxon>Bacteria</taxon>
        <taxon>Pseudomonadati</taxon>
        <taxon>Pseudomonadota</taxon>
        <taxon>Alphaproteobacteria</taxon>
        <taxon>Rhodobacterales</taxon>
        <taxon>Roseobacteraceae</taxon>
        <taxon>Thalassovita</taxon>
    </lineage>
</organism>
<dbReference type="OrthoDB" id="7866534at2"/>
<evidence type="ECO:0000313" key="3">
    <source>
        <dbReference type="Proteomes" id="UP000198634"/>
    </source>
</evidence>
<sequence>MADAFNEFDQRLRRIDRSRARLKHGYVTIVDRDGLIVTRPRRVRRGVPLRGLFLLALGFLGFKALLMAHLGFGIYDDRVRGLQDGPAVEQLGAVVMQSDPVSAYIAQQIRPYLR</sequence>
<reference evidence="2 3" key="1">
    <citation type="submission" date="2016-10" db="EMBL/GenBank/DDBJ databases">
        <authorList>
            <person name="de Groot N.N."/>
        </authorList>
    </citation>
    <scope>NUCLEOTIDE SEQUENCE [LARGE SCALE GENOMIC DNA]</scope>
    <source>
        <strain evidence="2 3">DSM 22007</strain>
    </source>
</reference>
<dbReference type="RefSeq" id="WP_090268113.1">
    <property type="nucleotide sequence ID" value="NZ_FOEP01000002.1"/>
</dbReference>
<keyword evidence="3" id="KW-1185">Reference proteome</keyword>
<name>A0A1H9AEF0_9RHOB</name>
<protein>
    <submittedName>
        <fullName evidence="2">Uncharacterized protein</fullName>
    </submittedName>
</protein>
<dbReference type="STRING" id="657014.SAMN04488092_102102"/>
<evidence type="ECO:0000313" key="2">
    <source>
        <dbReference type="EMBL" id="SEP74813.1"/>
    </source>
</evidence>
<proteinExistence type="predicted"/>
<keyword evidence="1" id="KW-1133">Transmembrane helix</keyword>
<feature type="transmembrane region" description="Helical" evidence="1">
    <location>
        <begin position="51"/>
        <end position="75"/>
    </location>
</feature>
<keyword evidence="1" id="KW-0472">Membrane</keyword>